<reference evidence="1 2" key="1">
    <citation type="submission" date="2022-05" db="EMBL/GenBank/DDBJ databases">
        <authorList>
            <consortium name="Genoscope - CEA"/>
            <person name="William W."/>
        </authorList>
    </citation>
    <scope>NUCLEOTIDE SEQUENCE [LARGE SCALE GENOMIC DNA]</scope>
</reference>
<evidence type="ECO:0000313" key="1">
    <source>
        <dbReference type="EMBL" id="CAH3020865.1"/>
    </source>
</evidence>
<comment type="caution">
    <text evidence="1">The sequence shown here is derived from an EMBL/GenBank/DDBJ whole genome shotgun (WGS) entry which is preliminary data.</text>
</comment>
<evidence type="ECO:0008006" key="3">
    <source>
        <dbReference type="Google" id="ProtNLM"/>
    </source>
</evidence>
<sequence>MGSLKGEPLTLKSKGETVTVNWKQGSVLGFGGDRSQNYVLCEYTTSRGNSVPVYIQGGYDIPRELVIDSRLQYGTQDNVLFFVYHDKSQTPYQERFRCNGLQKFVYAANDLLKLAKGIDVSWMAGNYLVDV</sequence>
<dbReference type="Proteomes" id="UP001159427">
    <property type="component" value="Unassembled WGS sequence"/>
</dbReference>
<gene>
    <name evidence="1" type="ORF">PEVE_00008968</name>
</gene>
<organism evidence="1 2">
    <name type="scientific">Porites evermanni</name>
    <dbReference type="NCBI Taxonomy" id="104178"/>
    <lineage>
        <taxon>Eukaryota</taxon>
        <taxon>Metazoa</taxon>
        <taxon>Cnidaria</taxon>
        <taxon>Anthozoa</taxon>
        <taxon>Hexacorallia</taxon>
        <taxon>Scleractinia</taxon>
        <taxon>Fungiina</taxon>
        <taxon>Poritidae</taxon>
        <taxon>Porites</taxon>
    </lineage>
</organism>
<accession>A0ABN8LUC6</accession>
<name>A0ABN8LUC6_9CNID</name>
<dbReference type="EMBL" id="CALNXI010000161">
    <property type="protein sequence ID" value="CAH3020865.1"/>
    <property type="molecule type" value="Genomic_DNA"/>
</dbReference>
<protein>
    <recommendedName>
        <fullName evidence="3">DOMON domain-containing protein</fullName>
    </recommendedName>
</protein>
<keyword evidence="2" id="KW-1185">Reference proteome</keyword>
<evidence type="ECO:0000313" key="2">
    <source>
        <dbReference type="Proteomes" id="UP001159427"/>
    </source>
</evidence>
<proteinExistence type="predicted"/>